<dbReference type="InterPro" id="IPR027417">
    <property type="entry name" value="P-loop_NTPase"/>
</dbReference>
<keyword evidence="4 7" id="KW-0067">ATP-binding</keyword>
<evidence type="ECO:0000313" key="8">
    <source>
        <dbReference type="Proteomes" id="UP000014803"/>
    </source>
</evidence>
<evidence type="ECO:0000259" key="6">
    <source>
        <dbReference type="PROSITE" id="PS50893"/>
    </source>
</evidence>
<dbReference type="InterPro" id="IPR003439">
    <property type="entry name" value="ABC_transporter-like_ATP-bd"/>
</dbReference>
<keyword evidence="2" id="KW-0813">Transport</keyword>
<dbReference type="AlphaFoldDB" id="S4XNE6"/>
<organism evidence="7 8">
    <name type="scientific">Sorangium cellulosum So0157-2</name>
    <dbReference type="NCBI Taxonomy" id="1254432"/>
    <lineage>
        <taxon>Bacteria</taxon>
        <taxon>Pseudomonadati</taxon>
        <taxon>Myxococcota</taxon>
        <taxon>Polyangia</taxon>
        <taxon>Polyangiales</taxon>
        <taxon>Polyangiaceae</taxon>
        <taxon>Sorangium</taxon>
    </lineage>
</organism>
<sequence length="348" mass="36287">MRPRASARPRGRALGGPGGAGERPTPAAPAHVGYAPAVLAIEAAALRKTYAGLFRREGHLALAGLDLAIPRGAAFGLLGPNGAGKTTFIKTLLGVVRPTSGVVRVLGGAPEDRAVRARIGYLPERLHLPHALTPVAFLASVARLKRLSMTEAALLRDLARVGLRDSAERRIGGFSKGMKQRLGLAAALLGAPDLLVLDEPTDGIDPLGRAEIRRILTEERARGATLFLNSHLLSETERVCDRIGILAGGRLVREGALEALCGSATRFRVRFAPGCDPAALAPLGFVARDAEGAFTCDAGSPEDLNALLDGARARGALLLELARDMRDLEDVLAEALGAQGRSSSGGPS</sequence>
<dbReference type="KEGG" id="scu:SCE1572_08915"/>
<evidence type="ECO:0000256" key="2">
    <source>
        <dbReference type="ARBA" id="ARBA00022448"/>
    </source>
</evidence>
<dbReference type="HOGENOM" id="CLU_000604_1_2_7"/>
<accession>S4XNE6</accession>
<feature type="compositionally biased region" description="Basic residues" evidence="5">
    <location>
        <begin position="1"/>
        <end position="11"/>
    </location>
</feature>
<dbReference type="SMART" id="SM00382">
    <property type="entry name" value="AAA"/>
    <property type="match status" value="1"/>
</dbReference>
<dbReference type="PATRIC" id="fig|1254432.3.peg.1989"/>
<proteinExistence type="inferred from homology"/>
<evidence type="ECO:0000313" key="7">
    <source>
        <dbReference type="EMBL" id="AGP32183.1"/>
    </source>
</evidence>
<dbReference type="EMBL" id="CP003969">
    <property type="protein sequence ID" value="AGP32183.1"/>
    <property type="molecule type" value="Genomic_DNA"/>
</dbReference>
<dbReference type="eggNOG" id="COG1131">
    <property type="taxonomic scope" value="Bacteria"/>
</dbReference>
<dbReference type="GO" id="GO:0016887">
    <property type="term" value="F:ATP hydrolysis activity"/>
    <property type="evidence" value="ECO:0007669"/>
    <property type="project" value="InterPro"/>
</dbReference>
<protein>
    <submittedName>
        <fullName evidence="7">ABC transporter ATP-binding protein</fullName>
    </submittedName>
</protein>
<evidence type="ECO:0000256" key="3">
    <source>
        <dbReference type="ARBA" id="ARBA00022741"/>
    </source>
</evidence>
<dbReference type="InterPro" id="IPR003593">
    <property type="entry name" value="AAA+_ATPase"/>
</dbReference>
<reference evidence="7 8" key="1">
    <citation type="journal article" date="2013" name="Sci. Rep.">
        <title>Extraordinary expansion of a Sorangium cellulosum genome from an alkaline milieu.</title>
        <authorList>
            <person name="Han K."/>
            <person name="Li Z.F."/>
            <person name="Peng R."/>
            <person name="Zhu L.P."/>
            <person name="Zhou T."/>
            <person name="Wang L.G."/>
            <person name="Li S.G."/>
            <person name="Zhang X.B."/>
            <person name="Hu W."/>
            <person name="Wu Z.H."/>
            <person name="Qin N."/>
            <person name="Li Y.Z."/>
        </authorList>
    </citation>
    <scope>NUCLEOTIDE SEQUENCE [LARGE SCALE GENOMIC DNA]</scope>
    <source>
        <strain evidence="7 8">So0157-2</strain>
    </source>
</reference>
<feature type="region of interest" description="Disordered" evidence="5">
    <location>
        <begin position="1"/>
        <end position="27"/>
    </location>
</feature>
<dbReference type="SUPFAM" id="SSF52540">
    <property type="entry name" value="P-loop containing nucleoside triphosphate hydrolases"/>
    <property type="match status" value="1"/>
</dbReference>
<evidence type="ECO:0000256" key="1">
    <source>
        <dbReference type="ARBA" id="ARBA00005417"/>
    </source>
</evidence>
<evidence type="ECO:0000256" key="4">
    <source>
        <dbReference type="ARBA" id="ARBA00022840"/>
    </source>
</evidence>
<comment type="similarity">
    <text evidence="1">Belongs to the ABC transporter superfamily.</text>
</comment>
<dbReference type="PROSITE" id="PS00211">
    <property type="entry name" value="ABC_TRANSPORTER_1"/>
    <property type="match status" value="1"/>
</dbReference>
<dbReference type="Gene3D" id="3.40.50.300">
    <property type="entry name" value="P-loop containing nucleotide triphosphate hydrolases"/>
    <property type="match status" value="1"/>
</dbReference>
<dbReference type="STRING" id="1254432.SCE1572_08915"/>
<dbReference type="GO" id="GO:0005524">
    <property type="term" value="F:ATP binding"/>
    <property type="evidence" value="ECO:0007669"/>
    <property type="project" value="UniProtKB-KW"/>
</dbReference>
<dbReference type="Pfam" id="PF00005">
    <property type="entry name" value="ABC_tran"/>
    <property type="match status" value="1"/>
</dbReference>
<feature type="domain" description="ABC transporter" evidence="6">
    <location>
        <begin position="41"/>
        <end position="273"/>
    </location>
</feature>
<keyword evidence="3" id="KW-0547">Nucleotide-binding</keyword>
<evidence type="ECO:0000256" key="5">
    <source>
        <dbReference type="SAM" id="MobiDB-lite"/>
    </source>
</evidence>
<name>S4XNE6_SORCE</name>
<dbReference type="Proteomes" id="UP000014803">
    <property type="component" value="Chromosome"/>
</dbReference>
<dbReference type="PANTHER" id="PTHR43335">
    <property type="entry name" value="ABC TRANSPORTER, ATP-BINDING PROTEIN"/>
    <property type="match status" value="1"/>
</dbReference>
<dbReference type="PANTHER" id="PTHR43335:SF4">
    <property type="entry name" value="ABC TRANSPORTER, ATP-BINDING PROTEIN"/>
    <property type="match status" value="1"/>
</dbReference>
<dbReference type="PROSITE" id="PS50893">
    <property type="entry name" value="ABC_TRANSPORTER_2"/>
    <property type="match status" value="1"/>
</dbReference>
<gene>
    <name evidence="7" type="ORF">SCE1572_08915</name>
</gene>
<dbReference type="InterPro" id="IPR017871">
    <property type="entry name" value="ABC_transporter-like_CS"/>
</dbReference>